<keyword evidence="4" id="KW-1185">Reference proteome</keyword>
<evidence type="ECO:0000313" key="3">
    <source>
        <dbReference type="EMBL" id="KAK3946958.1"/>
    </source>
</evidence>
<evidence type="ECO:0000256" key="2">
    <source>
        <dbReference type="SAM" id="Phobius"/>
    </source>
</evidence>
<dbReference type="EMBL" id="MU859462">
    <property type="protein sequence ID" value="KAK3946958.1"/>
    <property type="molecule type" value="Genomic_DNA"/>
</dbReference>
<protein>
    <submittedName>
        <fullName evidence="3">Uncharacterized protein</fullName>
    </submittedName>
</protein>
<keyword evidence="2" id="KW-0812">Transmembrane</keyword>
<name>A0AAN6NMV6_9PEZI</name>
<reference evidence="3" key="1">
    <citation type="journal article" date="2023" name="Mol. Phylogenet. Evol.">
        <title>Genome-scale phylogeny and comparative genomics of the fungal order Sordariales.</title>
        <authorList>
            <person name="Hensen N."/>
            <person name="Bonometti L."/>
            <person name="Westerberg I."/>
            <person name="Brannstrom I.O."/>
            <person name="Guillou S."/>
            <person name="Cros-Aarteil S."/>
            <person name="Calhoun S."/>
            <person name="Haridas S."/>
            <person name="Kuo A."/>
            <person name="Mondo S."/>
            <person name="Pangilinan J."/>
            <person name="Riley R."/>
            <person name="LaButti K."/>
            <person name="Andreopoulos B."/>
            <person name="Lipzen A."/>
            <person name="Chen C."/>
            <person name="Yan M."/>
            <person name="Daum C."/>
            <person name="Ng V."/>
            <person name="Clum A."/>
            <person name="Steindorff A."/>
            <person name="Ohm R.A."/>
            <person name="Martin F."/>
            <person name="Silar P."/>
            <person name="Natvig D.O."/>
            <person name="Lalanne C."/>
            <person name="Gautier V."/>
            <person name="Ament-Velasquez S.L."/>
            <person name="Kruys A."/>
            <person name="Hutchinson M.I."/>
            <person name="Powell A.J."/>
            <person name="Barry K."/>
            <person name="Miller A.N."/>
            <person name="Grigoriev I.V."/>
            <person name="Debuchy R."/>
            <person name="Gladieux P."/>
            <person name="Hiltunen Thoren M."/>
            <person name="Johannesson H."/>
        </authorList>
    </citation>
    <scope>NUCLEOTIDE SEQUENCE</scope>
    <source>
        <strain evidence="3">CBS 626.80</strain>
    </source>
</reference>
<proteinExistence type="predicted"/>
<keyword evidence="2" id="KW-1133">Transmembrane helix</keyword>
<dbReference type="Proteomes" id="UP001303222">
    <property type="component" value="Unassembled WGS sequence"/>
</dbReference>
<organism evidence="3 4">
    <name type="scientific">Pseudoneurospora amorphoporcata</name>
    <dbReference type="NCBI Taxonomy" id="241081"/>
    <lineage>
        <taxon>Eukaryota</taxon>
        <taxon>Fungi</taxon>
        <taxon>Dikarya</taxon>
        <taxon>Ascomycota</taxon>
        <taxon>Pezizomycotina</taxon>
        <taxon>Sordariomycetes</taxon>
        <taxon>Sordariomycetidae</taxon>
        <taxon>Sordariales</taxon>
        <taxon>Sordariaceae</taxon>
        <taxon>Pseudoneurospora</taxon>
    </lineage>
</organism>
<evidence type="ECO:0000313" key="4">
    <source>
        <dbReference type="Proteomes" id="UP001303222"/>
    </source>
</evidence>
<gene>
    <name evidence="3" type="ORF">QBC32DRAFT_111836</name>
</gene>
<evidence type="ECO:0000256" key="1">
    <source>
        <dbReference type="SAM" id="MobiDB-lite"/>
    </source>
</evidence>
<keyword evidence="2" id="KW-0472">Membrane</keyword>
<feature type="transmembrane region" description="Helical" evidence="2">
    <location>
        <begin position="155"/>
        <end position="175"/>
    </location>
</feature>
<dbReference type="AlphaFoldDB" id="A0AAN6NMV6"/>
<accession>A0AAN6NMV6</accession>
<feature type="region of interest" description="Disordered" evidence="1">
    <location>
        <begin position="34"/>
        <end position="54"/>
    </location>
</feature>
<comment type="caution">
    <text evidence="3">The sequence shown here is derived from an EMBL/GenBank/DDBJ whole genome shotgun (WGS) entry which is preliminary data.</text>
</comment>
<sequence length="184" mass="21457">MTQNPWIDYLYLDETVYNASELNFPHIRARAGFYTPGNESSHAPPPRNRTVRMRPMPSTRTQAGENENLRRFNLRPPTPPTLADIEAHFAAQEERHRRIEEARCAAERRNFEEALYAAQPEIFEELEQPQWRVMPFKDNNQPPPPHLAVTIWKRIFRGAFMAALFFSPLLLHVLLNKARRAARG</sequence>
<reference evidence="3" key="2">
    <citation type="submission" date="2023-06" db="EMBL/GenBank/DDBJ databases">
        <authorList>
            <consortium name="Lawrence Berkeley National Laboratory"/>
            <person name="Mondo S.J."/>
            <person name="Hensen N."/>
            <person name="Bonometti L."/>
            <person name="Westerberg I."/>
            <person name="Brannstrom I.O."/>
            <person name="Guillou S."/>
            <person name="Cros-Aarteil S."/>
            <person name="Calhoun S."/>
            <person name="Haridas S."/>
            <person name="Kuo A."/>
            <person name="Pangilinan J."/>
            <person name="Riley R."/>
            <person name="Labutti K."/>
            <person name="Andreopoulos B."/>
            <person name="Lipzen A."/>
            <person name="Chen C."/>
            <person name="Yanf M."/>
            <person name="Daum C."/>
            <person name="Ng V."/>
            <person name="Clum A."/>
            <person name="Steindorff A."/>
            <person name="Ohm R."/>
            <person name="Martin F."/>
            <person name="Silar P."/>
            <person name="Natvig D."/>
            <person name="Lalanne C."/>
            <person name="Gautier V."/>
            <person name="Ament-Velasquez S.L."/>
            <person name="Kruys A."/>
            <person name="Hutchinson M.I."/>
            <person name="Powell A.J."/>
            <person name="Barry K."/>
            <person name="Miller A.N."/>
            <person name="Grigoriev I.V."/>
            <person name="Debuchy R."/>
            <person name="Gladieux P."/>
            <person name="Thoren M.H."/>
            <person name="Johannesson H."/>
        </authorList>
    </citation>
    <scope>NUCLEOTIDE SEQUENCE</scope>
    <source>
        <strain evidence="3">CBS 626.80</strain>
    </source>
</reference>